<evidence type="ECO:0000313" key="3">
    <source>
        <dbReference type="EMBL" id="MBR1137260.1"/>
    </source>
</evidence>
<protein>
    <submittedName>
        <fullName evidence="3">ABC transporter substrate-binding protein</fullName>
    </submittedName>
</protein>
<comment type="caution">
    <text evidence="3">The sequence shown here is derived from an EMBL/GenBank/DDBJ whole genome shotgun (WGS) entry which is preliminary data.</text>
</comment>
<evidence type="ECO:0000256" key="1">
    <source>
        <dbReference type="ARBA" id="ARBA00022729"/>
    </source>
</evidence>
<dbReference type="PANTHER" id="PTHR30006:SF2">
    <property type="entry name" value="ABC TRANSPORTER SUBSTRATE-BINDING PROTEIN"/>
    <property type="match status" value="1"/>
</dbReference>
<reference evidence="4" key="1">
    <citation type="journal article" date="2021" name="ISME J.">
        <title>Evolutionary origin and ecological implication of a unique nif island in free-living Bradyrhizobium lineages.</title>
        <authorList>
            <person name="Tao J."/>
        </authorList>
    </citation>
    <scope>NUCLEOTIDE SEQUENCE [LARGE SCALE GENOMIC DNA]</scope>
    <source>
        <strain evidence="4">SZCCT0094</strain>
    </source>
</reference>
<keyword evidence="4" id="KW-1185">Reference proteome</keyword>
<dbReference type="EMBL" id="JAFCLK010000013">
    <property type="protein sequence ID" value="MBR1137260.1"/>
    <property type="molecule type" value="Genomic_DNA"/>
</dbReference>
<organism evidence="3 4">
    <name type="scientific">Bradyrhizobium denitrificans</name>
    <dbReference type="NCBI Taxonomy" id="2734912"/>
    <lineage>
        <taxon>Bacteria</taxon>
        <taxon>Pseudomonadati</taxon>
        <taxon>Pseudomonadota</taxon>
        <taxon>Alphaproteobacteria</taxon>
        <taxon>Hyphomicrobiales</taxon>
        <taxon>Nitrobacteraceae</taxon>
        <taxon>Bradyrhizobium</taxon>
    </lineage>
</organism>
<feature type="signal peptide" evidence="2">
    <location>
        <begin position="1"/>
        <end position="24"/>
    </location>
</feature>
<dbReference type="RefSeq" id="WP_172239932.1">
    <property type="nucleotide sequence ID" value="NZ_JABFDP010000024.1"/>
</dbReference>
<accession>A0ABS5G7W4</accession>
<sequence length="335" mass="36636">MKVTRLVLALLALVVLAPSQQAKAADVICYNCPPEWADWASMLKAIKTDLGYDIPHDNKNSGQALAQILAEKSNPVGDIGYFGVTFGMKAKAQDALEAYRPANWDQVPAGLKDADGYWTTIHSGTLGLFVNKDALGGKPVPACWKDLLKPDYKGMVGYLDPSSAAVGYVGAVAVNLALGGSQSNFDPALSFFNDLSKNDPIVPKQTSYARVVSGEIPILFDYDFNAYRAKYTEKGNFEFVIPCEGSVVFPYVVGLVKNAPDKDKAKKVIDYLLSDKGQAIWTNAYLRPARPIELPEAVKTKFLPDSDYARAKSVNWGDMETAQKAFVDRYLSEVR</sequence>
<feature type="chain" id="PRO_5047290849" evidence="2">
    <location>
        <begin position="25"/>
        <end position="335"/>
    </location>
</feature>
<keyword evidence="1 2" id="KW-0732">Signal</keyword>
<dbReference type="Gene3D" id="3.40.190.10">
    <property type="entry name" value="Periplasmic binding protein-like II"/>
    <property type="match status" value="2"/>
</dbReference>
<dbReference type="PANTHER" id="PTHR30006">
    <property type="entry name" value="THIAMINE-BINDING PERIPLASMIC PROTEIN-RELATED"/>
    <property type="match status" value="1"/>
</dbReference>
<evidence type="ECO:0000256" key="2">
    <source>
        <dbReference type="SAM" id="SignalP"/>
    </source>
</evidence>
<dbReference type="SUPFAM" id="SSF53850">
    <property type="entry name" value="Periplasmic binding protein-like II"/>
    <property type="match status" value="1"/>
</dbReference>
<evidence type="ECO:0000313" key="4">
    <source>
        <dbReference type="Proteomes" id="UP001314635"/>
    </source>
</evidence>
<dbReference type="Pfam" id="PF13343">
    <property type="entry name" value="SBP_bac_6"/>
    <property type="match status" value="1"/>
</dbReference>
<dbReference type="CDD" id="cd13549">
    <property type="entry name" value="PBP2_Fbp_like_3"/>
    <property type="match status" value="1"/>
</dbReference>
<name>A0ABS5G7W4_9BRAD</name>
<dbReference type="Proteomes" id="UP001314635">
    <property type="component" value="Unassembled WGS sequence"/>
</dbReference>
<proteinExistence type="predicted"/>
<gene>
    <name evidence="3" type="ORF">JQ619_15915</name>
</gene>